<dbReference type="PANTHER" id="PTHR14027">
    <property type="entry name" value="RNA POLYMERASE-ASSOCIATED PROTEIN CTR9"/>
    <property type="match status" value="1"/>
</dbReference>
<dbReference type="InterPro" id="IPR031101">
    <property type="entry name" value="Ctr9"/>
</dbReference>
<evidence type="ECO:0000313" key="3">
    <source>
        <dbReference type="EMBL" id="KAH9316344.1"/>
    </source>
</evidence>
<evidence type="ECO:0000313" key="4">
    <source>
        <dbReference type="Proteomes" id="UP000824469"/>
    </source>
</evidence>
<dbReference type="Proteomes" id="UP000824469">
    <property type="component" value="Unassembled WGS sequence"/>
</dbReference>
<accession>A0AA38G3Y4</accession>
<keyword evidence="2" id="KW-0802">TPR repeat</keyword>
<comment type="caution">
    <text evidence="3">The sequence shown here is derived from an EMBL/GenBank/DDBJ whole genome shotgun (WGS) entry which is preliminary data.</text>
</comment>
<proteinExistence type="predicted"/>
<dbReference type="PANTHER" id="PTHR14027:SF2">
    <property type="entry name" value="RNA POLYMERASE-ASSOCIATED PROTEIN CTR9 HOMOLOG"/>
    <property type="match status" value="1"/>
</dbReference>
<feature type="non-terminal residue" evidence="3">
    <location>
        <position position="107"/>
    </location>
</feature>
<keyword evidence="4" id="KW-1185">Reference proteome</keyword>
<reference evidence="3 4" key="1">
    <citation type="journal article" date="2021" name="Nat. Plants">
        <title>The Taxus genome provides insights into paclitaxel biosynthesis.</title>
        <authorList>
            <person name="Xiong X."/>
            <person name="Gou J."/>
            <person name="Liao Q."/>
            <person name="Li Y."/>
            <person name="Zhou Q."/>
            <person name="Bi G."/>
            <person name="Li C."/>
            <person name="Du R."/>
            <person name="Wang X."/>
            <person name="Sun T."/>
            <person name="Guo L."/>
            <person name="Liang H."/>
            <person name="Lu P."/>
            <person name="Wu Y."/>
            <person name="Zhang Z."/>
            <person name="Ro D.K."/>
            <person name="Shang Y."/>
            <person name="Huang S."/>
            <person name="Yan J."/>
        </authorList>
    </citation>
    <scope>NUCLEOTIDE SEQUENCE [LARGE SCALE GENOMIC DNA]</scope>
    <source>
        <strain evidence="3">Ta-2019</strain>
    </source>
</reference>
<keyword evidence="1" id="KW-0677">Repeat</keyword>
<dbReference type="Gene3D" id="1.25.40.10">
    <property type="entry name" value="Tetratricopeptide repeat domain"/>
    <property type="match status" value="1"/>
</dbReference>
<dbReference type="EMBL" id="JAHRHJ020000005">
    <property type="protein sequence ID" value="KAH9316344.1"/>
    <property type="molecule type" value="Genomic_DNA"/>
</dbReference>
<dbReference type="GO" id="GO:0016593">
    <property type="term" value="C:Cdc73/Paf1 complex"/>
    <property type="evidence" value="ECO:0007669"/>
    <property type="project" value="TreeGrafter"/>
</dbReference>
<dbReference type="GO" id="GO:0000993">
    <property type="term" value="F:RNA polymerase II complex binding"/>
    <property type="evidence" value="ECO:0007669"/>
    <property type="project" value="TreeGrafter"/>
</dbReference>
<dbReference type="InterPro" id="IPR011990">
    <property type="entry name" value="TPR-like_helical_dom_sf"/>
</dbReference>
<gene>
    <name evidence="3" type="ORF">KI387_024971</name>
</gene>
<dbReference type="GO" id="GO:0006355">
    <property type="term" value="P:regulation of DNA-templated transcription"/>
    <property type="evidence" value="ECO:0007669"/>
    <property type="project" value="InterPro"/>
</dbReference>
<name>A0AA38G3Y4_TAXCH</name>
<dbReference type="GO" id="GO:0006368">
    <property type="term" value="P:transcription elongation by RNA polymerase II"/>
    <property type="evidence" value="ECO:0007669"/>
    <property type="project" value="TreeGrafter"/>
</dbReference>
<organism evidence="3 4">
    <name type="scientific">Taxus chinensis</name>
    <name type="common">Chinese yew</name>
    <name type="synonym">Taxus wallichiana var. chinensis</name>
    <dbReference type="NCBI Taxonomy" id="29808"/>
    <lineage>
        <taxon>Eukaryota</taxon>
        <taxon>Viridiplantae</taxon>
        <taxon>Streptophyta</taxon>
        <taxon>Embryophyta</taxon>
        <taxon>Tracheophyta</taxon>
        <taxon>Spermatophyta</taxon>
        <taxon>Pinopsida</taxon>
        <taxon>Pinidae</taxon>
        <taxon>Conifers II</taxon>
        <taxon>Cupressales</taxon>
        <taxon>Taxaceae</taxon>
        <taxon>Taxus</taxon>
    </lineage>
</organism>
<protein>
    <submittedName>
        <fullName evidence="3">Uncharacterized protein</fullName>
    </submittedName>
</protein>
<dbReference type="SUPFAM" id="SSF48452">
    <property type="entry name" value="TPR-like"/>
    <property type="match status" value="1"/>
</dbReference>
<dbReference type="AlphaFoldDB" id="A0AA38G3Y4"/>
<evidence type="ECO:0000256" key="1">
    <source>
        <dbReference type="ARBA" id="ARBA00022737"/>
    </source>
</evidence>
<sequence length="107" mass="12160">GSCVQIRERTVPKISGCELFHLLKSYLHSYSNIGNIETKHTEKDEYFNRATNFYNKASKIDKHEPSTWVGKGQLLLEKGDHEQAYGAYKITLDGQLENIPMLLGQAC</sequence>
<evidence type="ECO:0000256" key="2">
    <source>
        <dbReference type="ARBA" id="ARBA00022803"/>
    </source>
</evidence>
<feature type="non-terminal residue" evidence="3">
    <location>
        <position position="1"/>
    </location>
</feature>